<dbReference type="GO" id="GO:0016491">
    <property type="term" value="F:oxidoreductase activity"/>
    <property type="evidence" value="ECO:0007669"/>
    <property type="project" value="UniProtKB-KW"/>
</dbReference>
<keyword evidence="6" id="KW-0558">Oxidation</keyword>
<dbReference type="SUPFAM" id="SSF55424">
    <property type="entry name" value="FAD/NAD-linked reductases, dimerisation (C-terminal) domain"/>
    <property type="match status" value="1"/>
</dbReference>
<dbReference type="Gene3D" id="3.50.50.60">
    <property type="entry name" value="FAD/NAD(P)-binding domain"/>
    <property type="match status" value="2"/>
</dbReference>
<proteinExistence type="inferred from homology"/>
<dbReference type="PANTHER" id="PTHR43429:SF1">
    <property type="entry name" value="NAD(P)H SULFUR OXIDOREDUCTASE (COA-DEPENDENT)"/>
    <property type="match status" value="1"/>
</dbReference>
<evidence type="ECO:0000259" key="9">
    <source>
        <dbReference type="Pfam" id="PF07992"/>
    </source>
</evidence>
<evidence type="ECO:0000256" key="7">
    <source>
        <dbReference type="ARBA" id="ARBA00023284"/>
    </source>
</evidence>
<dbReference type="Pfam" id="PF07992">
    <property type="entry name" value="Pyr_redox_2"/>
    <property type="match status" value="1"/>
</dbReference>
<dbReference type="Gene3D" id="3.30.390.30">
    <property type="match status" value="1"/>
</dbReference>
<evidence type="ECO:0000256" key="4">
    <source>
        <dbReference type="ARBA" id="ARBA00022827"/>
    </source>
</evidence>
<dbReference type="STRING" id="157463.GCA_001047075_01157"/>
<sequence length="447" mass="48369">MKVAVIGSTHAGVFAAKQIKADHPDAEVHVYEKNQTVSFLSCGIALWIGDNVSSTDKMFYESPASMEEQGITMHMETLVEDADLNAKKLAIKDLATGQQSEETFDKIVITTGSRAIKPRIPGIDSDKVYDSKTWNNAKDLKEVTEKVKRVIVIGAGYIGAELAEQLSVNDKEVTLIDGLDRVLANNTAPEFSAVFQQAYEDNGVKLALGQMVSAFEDTPDGIRVKTDKGTYEADIAILGIGFLPNTALFRDQVEMLPNGAIKTNKFMETSVKGVFAAGDSATVFYNPTQKDDYIPLATNAVRQGILVGKNIEKPTVAYQGTQATSAVELYEMAYAATGLTKQAAARKGVEAGTVTITQDYRPDFMLTTTPVQAALTWEKGTRRIVGAAFLSRHDISQAANVVSLAIENGMTIDQLSMTDFFFQPNFGQPVNYVSAVAMAAVAEADKE</sequence>
<dbReference type="OrthoDB" id="9802028at2"/>
<dbReference type="InterPro" id="IPR004099">
    <property type="entry name" value="Pyr_nucl-diS_OxRdtase_dimer"/>
</dbReference>
<comment type="cofactor">
    <cofactor evidence="1">
        <name>FAD</name>
        <dbReference type="ChEBI" id="CHEBI:57692"/>
    </cofactor>
</comment>
<evidence type="ECO:0000256" key="3">
    <source>
        <dbReference type="ARBA" id="ARBA00022630"/>
    </source>
</evidence>
<evidence type="ECO:0000313" key="10">
    <source>
        <dbReference type="EMBL" id="GAP00259.1"/>
    </source>
</evidence>
<dbReference type="PANTHER" id="PTHR43429">
    <property type="entry name" value="PYRIDINE NUCLEOTIDE-DISULFIDE OXIDOREDUCTASE DOMAIN-CONTAINING"/>
    <property type="match status" value="1"/>
</dbReference>
<dbReference type="Pfam" id="PF02852">
    <property type="entry name" value="Pyr_redox_dim"/>
    <property type="match status" value="1"/>
</dbReference>
<dbReference type="AlphaFoldDB" id="A0A0K8MJ95"/>
<evidence type="ECO:0000313" key="11">
    <source>
        <dbReference type="Proteomes" id="UP000253891"/>
    </source>
</evidence>
<gene>
    <name evidence="10" type="ORF">FFIC_282730</name>
</gene>
<organism evidence="10 11">
    <name type="scientific">Fructobacillus ficulneus</name>
    <dbReference type="NCBI Taxonomy" id="157463"/>
    <lineage>
        <taxon>Bacteria</taxon>
        <taxon>Bacillati</taxon>
        <taxon>Bacillota</taxon>
        <taxon>Bacilli</taxon>
        <taxon>Lactobacillales</taxon>
        <taxon>Lactobacillaceae</taxon>
        <taxon>Fructobacillus</taxon>
    </lineage>
</organism>
<evidence type="ECO:0000256" key="5">
    <source>
        <dbReference type="ARBA" id="ARBA00023002"/>
    </source>
</evidence>
<reference evidence="10 11" key="1">
    <citation type="journal article" date="2015" name="BMC Genomics">
        <title>Comparative genomics of Fructobacillus spp. and Leuconostoc spp. reveals niche-specific evolution of Fructobacillus spp.</title>
        <authorList>
            <person name="Endo A."/>
            <person name="Tanizawa Y."/>
            <person name="Tanaka N."/>
            <person name="Maeno S."/>
            <person name="Kumar H."/>
            <person name="Shiwa Y."/>
            <person name="Okada S."/>
            <person name="Yoshikawa H."/>
            <person name="Dicks L."/>
            <person name="Nakagawa J."/>
            <person name="Arita M."/>
        </authorList>
    </citation>
    <scope>NUCLEOTIDE SEQUENCE [LARGE SCALE GENOMIC DNA]</scope>
    <source>
        <strain evidence="10 11">JCM 12225</strain>
    </source>
</reference>
<keyword evidence="7" id="KW-0676">Redox-active center</keyword>
<name>A0A0K8MJ95_9LACO</name>
<keyword evidence="3" id="KW-0285">Flavoprotein</keyword>
<feature type="domain" description="FAD/NAD(P)-binding" evidence="9">
    <location>
        <begin position="1"/>
        <end position="304"/>
    </location>
</feature>
<dbReference type="SUPFAM" id="SSF51905">
    <property type="entry name" value="FAD/NAD(P)-binding domain"/>
    <property type="match status" value="1"/>
</dbReference>
<dbReference type="RefSeq" id="WP_061993577.1">
    <property type="nucleotide sequence ID" value="NZ_DF968005.1"/>
</dbReference>
<evidence type="ECO:0000256" key="2">
    <source>
        <dbReference type="ARBA" id="ARBA00009130"/>
    </source>
</evidence>
<dbReference type="PRINTS" id="PR00469">
    <property type="entry name" value="PNDRDTASEII"/>
</dbReference>
<dbReference type="InterPro" id="IPR036188">
    <property type="entry name" value="FAD/NAD-bd_sf"/>
</dbReference>
<dbReference type="InterPro" id="IPR023753">
    <property type="entry name" value="FAD/NAD-binding_dom"/>
</dbReference>
<keyword evidence="4" id="KW-0274">FAD</keyword>
<dbReference type="Proteomes" id="UP000253891">
    <property type="component" value="Unassembled WGS sequence"/>
</dbReference>
<evidence type="ECO:0000259" key="8">
    <source>
        <dbReference type="Pfam" id="PF02852"/>
    </source>
</evidence>
<keyword evidence="5" id="KW-0560">Oxidoreductase</keyword>
<evidence type="ECO:0000256" key="6">
    <source>
        <dbReference type="ARBA" id="ARBA00023097"/>
    </source>
</evidence>
<accession>A0A0K8MJ95</accession>
<comment type="similarity">
    <text evidence="2">Belongs to the class-III pyridine nucleotide-disulfide oxidoreductase family.</text>
</comment>
<evidence type="ECO:0000256" key="1">
    <source>
        <dbReference type="ARBA" id="ARBA00001974"/>
    </source>
</evidence>
<keyword evidence="11" id="KW-1185">Reference proteome</keyword>
<protein>
    <submittedName>
        <fullName evidence="10">NAD(FAD)-dependent dehydrogenase</fullName>
    </submittedName>
</protein>
<dbReference type="InterPro" id="IPR050260">
    <property type="entry name" value="FAD-bd_OxRdtase"/>
</dbReference>
<dbReference type="InterPro" id="IPR016156">
    <property type="entry name" value="FAD/NAD-linked_Rdtase_dimer_sf"/>
</dbReference>
<dbReference type="EMBL" id="DF968005">
    <property type="protein sequence ID" value="GAP00259.1"/>
    <property type="molecule type" value="Genomic_DNA"/>
</dbReference>
<dbReference type="PRINTS" id="PR00368">
    <property type="entry name" value="FADPNR"/>
</dbReference>
<feature type="domain" description="Pyridine nucleotide-disulphide oxidoreductase dimerisation" evidence="8">
    <location>
        <begin position="331"/>
        <end position="427"/>
    </location>
</feature>